<dbReference type="OrthoDB" id="2505017at2759"/>
<dbReference type="Proteomes" id="UP000765509">
    <property type="component" value="Unassembled WGS sequence"/>
</dbReference>
<protein>
    <submittedName>
        <fullName evidence="1">Uncharacterized protein</fullName>
    </submittedName>
</protein>
<accession>A0A9Q3IXK9</accession>
<comment type="caution">
    <text evidence="1">The sequence shown here is derived from an EMBL/GenBank/DDBJ whole genome shotgun (WGS) entry which is preliminary data.</text>
</comment>
<evidence type="ECO:0000313" key="2">
    <source>
        <dbReference type="Proteomes" id="UP000765509"/>
    </source>
</evidence>
<evidence type="ECO:0000313" key="1">
    <source>
        <dbReference type="EMBL" id="MBW0551724.1"/>
    </source>
</evidence>
<organism evidence="1 2">
    <name type="scientific">Austropuccinia psidii MF-1</name>
    <dbReference type="NCBI Taxonomy" id="1389203"/>
    <lineage>
        <taxon>Eukaryota</taxon>
        <taxon>Fungi</taxon>
        <taxon>Dikarya</taxon>
        <taxon>Basidiomycota</taxon>
        <taxon>Pucciniomycotina</taxon>
        <taxon>Pucciniomycetes</taxon>
        <taxon>Pucciniales</taxon>
        <taxon>Sphaerophragmiaceae</taxon>
        <taxon>Austropuccinia</taxon>
    </lineage>
</organism>
<proteinExistence type="predicted"/>
<name>A0A9Q3IXK9_9BASI</name>
<dbReference type="EMBL" id="AVOT02057657">
    <property type="protein sequence ID" value="MBW0551724.1"/>
    <property type="molecule type" value="Genomic_DNA"/>
</dbReference>
<sequence length="146" mass="16857">MKKGRVWMNLKNLNNTGYLHSYINNTQRFLLELQSVSVKLPPQIFSYIILEKLGKNSSLAQVLERLILNDNLLAKPDKLLLRLQEYTNIQATQIITKDSTPVSDLILLSEHQFKITHFCYNGIHNPKCTTHTKEYFGAKIPHLQPP</sequence>
<gene>
    <name evidence="1" type="ORF">O181_091439</name>
</gene>
<reference evidence="1" key="1">
    <citation type="submission" date="2021-03" db="EMBL/GenBank/DDBJ databases">
        <title>Draft genome sequence of rust myrtle Austropuccinia psidii MF-1, a brazilian biotype.</title>
        <authorList>
            <person name="Quecine M.C."/>
            <person name="Pachon D.M.R."/>
            <person name="Bonatelli M.L."/>
            <person name="Correr F.H."/>
            <person name="Franceschini L.M."/>
            <person name="Leite T.F."/>
            <person name="Margarido G.R.A."/>
            <person name="Almeida C.A."/>
            <person name="Ferrarezi J.A."/>
            <person name="Labate C.A."/>
        </authorList>
    </citation>
    <scope>NUCLEOTIDE SEQUENCE</scope>
    <source>
        <strain evidence="1">MF-1</strain>
    </source>
</reference>
<keyword evidence="2" id="KW-1185">Reference proteome</keyword>
<dbReference type="AlphaFoldDB" id="A0A9Q3IXK9"/>